<proteinExistence type="predicted"/>
<dbReference type="Proteomes" id="UP001158576">
    <property type="component" value="Chromosome 2"/>
</dbReference>
<organism evidence="1 2">
    <name type="scientific">Oikopleura dioica</name>
    <name type="common">Tunicate</name>
    <dbReference type="NCBI Taxonomy" id="34765"/>
    <lineage>
        <taxon>Eukaryota</taxon>
        <taxon>Metazoa</taxon>
        <taxon>Chordata</taxon>
        <taxon>Tunicata</taxon>
        <taxon>Appendicularia</taxon>
        <taxon>Copelata</taxon>
        <taxon>Oikopleuridae</taxon>
        <taxon>Oikopleura</taxon>
    </lineage>
</organism>
<sequence length="528" mass="58776">MSSILVTYPRILRTYDCDASLTGEWTKPSNEIAFAKMSSTGQLLYRQGESLLFADQKAPPKIVNVTEKVTKFDVSDRNVISLTPNSLDVLTLGLRKENSIKIPANRSCLAPNTADKSVFVGCAISGELHRISLVNYSVKEIPIIKQPTNALKSGILQIAPIHASQRKLAILRGEKLAASEAAILDVTKGVVSAFPHSSLAPTKALRCSPVTDTLCFTAGYDKTIKLYDTREVKMISRNTTDLIIQYADFVDAQKIAFTCIKGGVYMIDLRNSDKITTIAQPVETGLVKSSITLDPTHRASTILAELENPQEKPKRDRNFLEKRTAPRIQSPLVSHSTTTSASLQPSANTNTMEIDQQKITTRPKPVLREQVFPSFKENKQVTPRNEDEKQETATLPKVELAKITGLLETLVSKVSAIEQKVVSLDQRIEKLEAPVKETRHLITFPMESDSARPLQADMRAQVTDPLKRKIERLELFQNDANSMIKELGEMYIKDNDELKAAVQNLAEQIERARQPMNASQLVLPDWRT</sequence>
<keyword evidence="2" id="KW-1185">Reference proteome</keyword>
<accession>A0ABN7T2D3</accession>
<protein>
    <submittedName>
        <fullName evidence="1">Oidioi.mRNA.OKI2018_I69.chr2.g6097.t1.cds</fullName>
    </submittedName>
</protein>
<dbReference type="Gene3D" id="2.130.10.10">
    <property type="entry name" value="YVTN repeat-like/Quinoprotein amine dehydrogenase"/>
    <property type="match status" value="1"/>
</dbReference>
<gene>
    <name evidence="1" type="ORF">OKIOD_LOCUS14862</name>
</gene>
<evidence type="ECO:0000313" key="1">
    <source>
        <dbReference type="EMBL" id="CAG5111825.1"/>
    </source>
</evidence>
<name>A0ABN7T2D3_OIKDI</name>
<dbReference type="SUPFAM" id="SSF69322">
    <property type="entry name" value="Tricorn protease domain 2"/>
    <property type="match status" value="1"/>
</dbReference>
<dbReference type="EMBL" id="OU015567">
    <property type="protein sequence ID" value="CAG5111825.1"/>
    <property type="molecule type" value="Genomic_DNA"/>
</dbReference>
<evidence type="ECO:0000313" key="2">
    <source>
        <dbReference type="Proteomes" id="UP001158576"/>
    </source>
</evidence>
<reference evidence="1 2" key="1">
    <citation type="submission" date="2021-04" db="EMBL/GenBank/DDBJ databases">
        <authorList>
            <person name="Bliznina A."/>
        </authorList>
    </citation>
    <scope>NUCLEOTIDE SEQUENCE [LARGE SCALE GENOMIC DNA]</scope>
</reference>
<dbReference type="InterPro" id="IPR015943">
    <property type="entry name" value="WD40/YVTN_repeat-like_dom_sf"/>
</dbReference>